<evidence type="ECO:0000259" key="3">
    <source>
        <dbReference type="Pfam" id="PF00501"/>
    </source>
</evidence>
<dbReference type="InterPro" id="IPR000873">
    <property type="entry name" value="AMP-dep_synth/lig_dom"/>
</dbReference>
<dbReference type="InterPro" id="IPR042099">
    <property type="entry name" value="ANL_N_sf"/>
</dbReference>
<evidence type="ECO:0000256" key="1">
    <source>
        <dbReference type="ARBA" id="ARBA00006432"/>
    </source>
</evidence>
<dbReference type="Pfam" id="PF00501">
    <property type="entry name" value="AMP-binding"/>
    <property type="match status" value="1"/>
</dbReference>
<evidence type="ECO:0000313" key="6">
    <source>
        <dbReference type="Proteomes" id="UP001550739"/>
    </source>
</evidence>
<dbReference type="PANTHER" id="PTHR24096:SF149">
    <property type="entry name" value="AMP-BINDING DOMAIN-CONTAINING PROTEIN-RELATED"/>
    <property type="match status" value="1"/>
</dbReference>
<feature type="domain" description="AMP-dependent synthetase/ligase" evidence="3">
    <location>
        <begin position="31"/>
        <end position="390"/>
    </location>
</feature>
<dbReference type="RefSeq" id="WP_361702708.1">
    <property type="nucleotide sequence ID" value="NZ_JBEZVE010000007.1"/>
</dbReference>
<dbReference type="InterPro" id="IPR045851">
    <property type="entry name" value="AMP-bd_C_sf"/>
</dbReference>
<dbReference type="PROSITE" id="PS00455">
    <property type="entry name" value="AMP_BINDING"/>
    <property type="match status" value="1"/>
</dbReference>
<dbReference type="Proteomes" id="UP001550739">
    <property type="component" value="Unassembled WGS sequence"/>
</dbReference>
<keyword evidence="2" id="KW-0436">Ligase</keyword>
<feature type="domain" description="AMP-binding enzyme C-terminal" evidence="4">
    <location>
        <begin position="441"/>
        <end position="515"/>
    </location>
</feature>
<dbReference type="EMBL" id="JBEZVE010000007">
    <property type="protein sequence ID" value="MEU3782026.1"/>
    <property type="molecule type" value="Genomic_DNA"/>
</dbReference>
<accession>A0ABV2ZHK5</accession>
<comment type="similarity">
    <text evidence="1">Belongs to the ATP-dependent AMP-binding enzyme family.</text>
</comment>
<reference evidence="5 6" key="1">
    <citation type="submission" date="2024-06" db="EMBL/GenBank/DDBJ databases">
        <title>The Natural Products Discovery Center: Release of the First 8490 Sequenced Strains for Exploring Actinobacteria Biosynthetic Diversity.</title>
        <authorList>
            <person name="Kalkreuter E."/>
            <person name="Kautsar S.A."/>
            <person name="Yang D."/>
            <person name="Bader C.D."/>
            <person name="Teijaro C.N."/>
            <person name="Fluegel L."/>
            <person name="Davis C.M."/>
            <person name="Simpson J.R."/>
            <person name="Lauterbach L."/>
            <person name="Steele A.D."/>
            <person name="Gui C."/>
            <person name="Meng S."/>
            <person name="Li G."/>
            <person name="Viehrig K."/>
            <person name="Ye F."/>
            <person name="Su P."/>
            <person name="Kiefer A.F."/>
            <person name="Nichols A."/>
            <person name="Cepeda A.J."/>
            <person name="Yan W."/>
            <person name="Fan B."/>
            <person name="Jiang Y."/>
            <person name="Adhikari A."/>
            <person name="Zheng C.-J."/>
            <person name="Schuster L."/>
            <person name="Cowan T.M."/>
            <person name="Smanski M.J."/>
            <person name="Chevrette M.G."/>
            <person name="De Carvalho L.P.S."/>
            <person name="Shen B."/>
        </authorList>
    </citation>
    <scope>NUCLEOTIDE SEQUENCE [LARGE SCALE GENOMIC DNA]</scope>
    <source>
        <strain evidence="5 6">NPDC033843</strain>
    </source>
</reference>
<dbReference type="SUPFAM" id="SSF56801">
    <property type="entry name" value="Acetyl-CoA synthetase-like"/>
    <property type="match status" value="1"/>
</dbReference>
<dbReference type="InterPro" id="IPR020845">
    <property type="entry name" value="AMP-binding_CS"/>
</dbReference>
<dbReference type="Gene3D" id="3.30.300.30">
    <property type="match status" value="1"/>
</dbReference>
<dbReference type="InterPro" id="IPR025110">
    <property type="entry name" value="AMP-bd_C"/>
</dbReference>
<evidence type="ECO:0000256" key="2">
    <source>
        <dbReference type="ARBA" id="ARBA00022598"/>
    </source>
</evidence>
<comment type="caution">
    <text evidence="5">The sequence shown here is derived from an EMBL/GenBank/DDBJ whole genome shotgun (WGS) entry which is preliminary data.</text>
</comment>
<dbReference type="PANTHER" id="PTHR24096">
    <property type="entry name" value="LONG-CHAIN-FATTY-ACID--COA LIGASE"/>
    <property type="match status" value="1"/>
</dbReference>
<organism evidence="5 6">
    <name type="scientific">Streptomyces sp. 900129855</name>
    <dbReference type="NCBI Taxonomy" id="3155129"/>
    <lineage>
        <taxon>Bacteria</taxon>
        <taxon>Bacillati</taxon>
        <taxon>Actinomycetota</taxon>
        <taxon>Actinomycetes</taxon>
        <taxon>Kitasatosporales</taxon>
        <taxon>Streptomycetaceae</taxon>
        <taxon>Streptomyces</taxon>
    </lineage>
</organism>
<keyword evidence="6" id="KW-1185">Reference proteome</keyword>
<evidence type="ECO:0000313" key="5">
    <source>
        <dbReference type="EMBL" id="MEU3782026.1"/>
    </source>
</evidence>
<protein>
    <submittedName>
        <fullName evidence="5">AMP-binding protein</fullName>
    </submittedName>
</protein>
<gene>
    <name evidence="5" type="ORF">AB0E89_15875</name>
</gene>
<dbReference type="Gene3D" id="3.40.50.12780">
    <property type="entry name" value="N-terminal domain of ligase-like"/>
    <property type="match status" value="1"/>
</dbReference>
<proteinExistence type="inferred from homology"/>
<dbReference type="Pfam" id="PF13193">
    <property type="entry name" value="AMP-binding_C"/>
    <property type="match status" value="1"/>
</dbReference>
<evidence type="ECO:0000259" key="4">
    <source>
        <dbReference type="Pfam" id="PF13193"/>
    </source>
</evidence>
<sequence length="527" mass="54736">MSFASPHADVVLPGSGLHAFLFAGLGPADLDRFALVSAESGEALTYGLLREGVDGFAAELAARGIVPGDTVALLCPNVPAFAVAFHGILRAGATVTTVNVLSTASEIAKQLTASGARTLVTVTDLSATAGKAVDAAGLDAGAVLLLDVERPPASVPAPALDRFDPAERVAVLPYSSGTTGVPKGVMLTHRNLVANIAQLTPVLDLRSDDVVLAVLPFFHIYGMSVLLNSTLAVRGRVVTMARFDLAAFLEAVQRHRVTYLFIAPPIAVALAKHPLVDSYDLTSVRAIVSGAAPLDEELGAAVAHRLSVPVVQGFGMTELSPVSHLVPVADAGVGIAGRRAPVAAIGWPLPNTVNKLVDPATGAEIGIPDVGLSEPGELWVRGPNVMAGYLGNPQATAETLDDDGFLHTGDLARVDSTGCVYIVDRIKELIKYKGYQVAPAELEALLLTHPDIADAAVIGVTDAEGEEIPKAFVVTGDPALSAESVMEFVAARVAPYKKVRAVEFVAAIPKSSAGKILRKELRSSRPL</sequence>
<name>A0ABV2ZHK5_9ACTN</name>